<evidence type="ECO:0000256" key="1">
    <source>
        <dbReference type="ARBA" id="ARBA00009518"/>
    </source>
</evidence>
<dbReference type="SUPFAM" id="SSF53098">
    <property type="entry name" value="Ribonuclease H-like"/>
    <property type="match status" value="1"/>
</dbReference>
<dbReference type="EMBL" id="MWDQ01000053">
    <property type="protein sequence ID" value="OQB74037.1"/>
    <property type="molecule type" value="Genomic_DNA"/>
</dbReference>
<dbReference type="GO" id="GO:0008821">
    <property type="term" value="F:crossover junction DNA endonuclease activity"/>
    <property type="evidence" value="ECO:0007669"/>
    <property type="project" value="UniProtKB-EC"/>
</dbReference>
<evidence type="ECO:0000256" key="9">
    <source>
        <dbReference type="ARBA" id="ARBA00023125"/>
    </source>
</evidence>
<protein>
    <recommendedName>
        <fullName evidence="13">crossover junction endodeoxyribonuclease</fullName>
        <ecNumber evidence="13">3.1.21.10</ecNumber>
    </recommendedName>
    <alternativeName>
        <fullName evidence="14">Holliday junction resolvase RuvC</fullName>
    </alternativeName>
</protein>
<dbReference type="Pfam" id="PF02075">
    <property type="entry name" value="RuvC"/>
    <property type="match status" value="1"/>
</dbReference>
<keyword evidence="9" id="KW-0238">DNA-binding</keyword>
<dbReference type="AlphaFoldDB" id="A0A1V6CAZ0"/>
<dbReference type="FunFam" id="3.30.420.10:FF:000002">
    <property type="entry name" value="Crossover junction endodeoxyribonuclease RuvC"/>
    <property type="match status" value="1"/>
</dbReference>
<keyword evidence="8" id="KW-0460">Magnesium</keyword>
<dbReference type="PANTHER" id="PTHR30194:SF3">
    <property type="entry name" value="CROSSOVER JUNCTION ENDODEOXYRIBONUCLEASE RUVC"/>
    <property type="match status" value="1"/>
</dbReference>
<dbReference type="InterPro" id="IPR012337">
    <property type="entry name" value="RNaseH-like_sf"/>
</dbReference>
<keyword evidence="4" id="KW-0479">Metal-binding</keyword>
<proteinExistence type="inferred from homology"/>
<evidence type="ECO:0000256" key="13">
    <source>
        <dbReference type="ARBA" id="ARBA00029488"/>
    </source>
</evidence>
<keyword evidence="6" id="KW-0227">DNA damage</keyword>
<evidence type="ECO:0000256" key="4">
    <source>
        <dbReference type="ARBA" id="ARBA00022723"/>
    </source>
</evidence>
<comment type="catalytic activity">
    <reaction evidence="12">
        <text>Endonucleolytic cleavage at a junction such as a reciprocal single-stranded crossover between two homologous DNA duplexes (Holliday junction).</text>
        <dbReference type="EC" id="3.1.21.10"/>
    </reaction>
</comment>
<evidence type="ECO:0000256" key="12">
    <source>
        <dbReference type="ARBA" id="ARBA00029354"/>
    </source>
</evidence>
<evidence type="ECO:0000256" key="8">
    <source>
        <dbReference type="ARBA" id="ARBA00022842"/>
    </source>
</evidence>
<keyword evidence="2" id="KW-0963">Cytoplasm</keyword>
<keyword evidence="7 15" id="KW-0378">Hydrolase</keyword>
<evidence type="ECO:0000256" key="3">
    <source>
        <dbReference type="ARBA" id="ARBA00022722"/>
    </source>
</evidence>
<evidence type="ECO:0000256" key="5">
    <source>
        <dbReference type="ARBA" id="ARBA00022759"/>
    </source>
</evidence>
<reference evidence="15" key="1">
    <citation type="submission" date="2017-02" db="EMBL/GenBank/DDBJ databases">
        <title>Delving into the versatile metabolic prowess of the omnipresent phylum Bacteroidetes.</title>
        <authorList>
            <person name="Nobu M.K."/>
            <person name="Mei R."/>
            <person name="Narihiro T."/>
            <person name="Kuroda K."/>
            <person name="Liu W.-T."/>
        </authorList>
    </citation>
    <scope>NUCLEOTIDE SEQUENCE</scope>
    <source>
        <strain evidence="15">ADurb.Bin131</strain>
    </source>
</reference>
<evidence type="ECO:0000256" key="10">
    <source>
        <dbReference type="ARBA" id="ARBA00023172"/>
    </source>
</evidence>
<dbReference type="EC" id="3.1.21.10" evidence="13"/>
<accession>A0A1V6CAZ0</accession>
<keyword evidence="5" id="KW-0255">Endonuclease</keyword>
<keyword evidence="3" id="KW-0540">Nuclease</keyword>
<dbReference type="InterPro" id="IPR002176">
    <property type="entry name" value="X-over_junc_endoDNase_RuvC"/>
</dbReference>
<dbReference type="Gene3D" id="3.30.420.10">
    <property type="entry name" value="Ribonuclease H-like superfamily/Ribonuclease H"/>
    <property type="match status" value="1"/>
</dbReference>
<sequence length="169" mass="18552">MKKQIGITVLGVDPGLNNFGYGLVREDSNTLYAIKYGQFLVPKNASFEDKLVFIGKTFASVVEETKPNFIAIEKIYVAKNTQIALTIGVVSGVMIYAGIERGVRPYFITPGEIKKTITGEGQAIKRQVCYMVQKILDIDTDPGEHAIDALAAAISFISINKFENMVRGL</sequence>
<dbReference type="Proteomes" id="UP000485562">
    <property type="component" value="Unassembled WGS sequence"/>
</dbReference>
<evidence type="ECO:0000256" key="7">
    <source>
        <dbReference type="ARBA" id="ARBA00022801"/>
    </source>
</evidence>
<keyword evidence="10" id="KW-0233">DNA recombination</keyword>
<dbReference type="CDD" id="cd16962">
    <property type="entry name" value="RuvC"/>
    <property type="match status" value="1"/>
</dbReference>
<dbReference type="GO" id="GO:0003677">
    <property type="term" value="F:DNA binding"/>
    <property type="evidence" value="ECO:0007669"/>
    <property type="project" value="UniProtKB-KW"/>
</dbReference>
<name>A0A1V6CAZ0_UNCT6</name>
<dbReference type="GO" id="GO:0006310">
    <property type="term" value="P:DNA recombination"/>
    <property type="evidence" value="ECO:0007669"/>
    <property type="project" value="UniProtKB-KW"/>
</dbReference>
<dbReference type="GO" id="GO:0046872">
    <property type="term" value="F:metal ion binding"/>
    <property type="evidence" value="ECO:0007669"/>
    <property type="project" value="UniProtKB-KW"/>
</dbReference>
<gene>
    <name evidence="15" type="primary">ruvC</name>
    <name evidence="15" type="ORF">BWX89_00691</name>
</gene>
<comment type="similarity">
    <text evidence="1">Belongs to the RuvC family.</text>
</comment>
<evidence type="ECO:0000256" key="11">
    <source>
        <dbReference type="ARBA" id="ARBA00023204"/>
    </source>
</evidence>
<evidence type="ECO:0000256" key="14">
    <source>
        <dbReference type="ARBA" id="ARBA00030265"/>
    </source>
</evidence>
<evidence type="ECO:0000256" key="6">
    <source>
        <dbReference type="ARBA" id="ARBA00022763"/>
    </source>
</evidence>
<evidence type="ECO:0000313" key="15">
    <source>
        <dbReference type="EMBL" id="OQB74037.1"/>
    </source>
</evidence>
<organism evidence="15">
    <name type="scientific">candidate division TA06 bacterium ADurb.Bin131</name>
    <dbReference type="NCBI Taxonomy" id="1852827"/>
    <lineage>
        <taxon>Bacteria</taxon>
        <taxon>Bacteria division TA06</taxon>
    </lineage>
</organism>
<dbReference type="PRINTS" id="PR00696">
    <property type="entry name" value="RSOLVASERUVC"/>
</dbReference>
<comment type="caution">
    <text evidence="15">The sequence shown here is derived from an EMBL/GenBank/DDBJ whole genome shotgun (WGS) entry which is preliminary data.</text>
</comment>
<dbReference type="GO" id="GO:0006281">
    <property type="term" value="P:DNA repair"/>
    <property type="evidence" value="ECO:0007669"/>
    <property type="project" value="UniProtKB-KW"/>
</dbReference>
<dbReference type="PANTHER" id="PTHR30194">
    <property type="entry name" value="CROSSOVER JUNCTION ENDODEOXYRIBONUCLEASE RUVC"/>
    <property type="match status" value="1"/>
</dbReference>
<keyword evidence="11" id="KW-0234">DNA repair</keyword>
<dbReference type="InterPro" id="IPR036397">
    <property type="entry name" value="RNaseH_sf"/>
</dbReference>
<evidence type="ECO:0000256" key="2">
    <source>
        <dbReference type="ARBA" id="ARBA00022490"/>
    </source>
</evidence>